<protein>
    <submittedName>
        <fullName evidence="3">DUF1206 domain-containing protein</fullName>
    </submittedName>
</protein>
<evidence type="ECO:0000259" key="2">
    <source>
        <dbReference type="Pfam" id="PF06724"/>
    </source>
</evidence>
<name>A0ABU9K4K9_9BACI</name>
<dbReference type="Pfam" id="PF06724">
    <property type="entry name" value="DUF1206"/>
    <property type="match status" value="3"/>
</dbReference>
<dbReference type="Proteomes" id="UP001389717">
    <property type="component" value="Unassembled WGS sequence"/>
</dbReference>
<dbReference type="RefSeq" id="WP_341979781.1">
    <property type="nucleotide sequence ID" value="NZ_JBBYAF010000002.1"/>
</dbReference>
<keyword evidence="4" id="KW-1185">Reference proteome</keyword>
<feature type="domain" description="DUF1206" evidence="2">
    <location>
        <begin position="33"/>
        <end position="100"/>
    </location>
</feature>
<reference evidence="3 4" key="1">
    <citation type="submission" date="2024-04" db="EMBL/GenBank/DDBJ databases">
        <title>Bacillus oryzaecorticis sp. nov., a moderately halophilic bacterium isolated from rice husks.</title>
        <authorList>
            <person name="Zhu H.-S."/>
        </authorList>
    </citation>
    <scope>NUCLEOTIDE SEQUENCE [LARGE SCALE GENOMIC DNA]</scope>
    <source>
        <strain evidence="3 4">ZC255</strain>
    </source>
</reference>
<comment type="caution">
    <text evidence="3">The sequence shown here is derived from an EMBL/GenBank/DDBJ whole genome shotgun (WGS) entry which is preliminary data.</text>
</comment>
<feature type="transmembrane region" description="Helical" evidence="1">
    <location>
        <begin position="213"/>
        <end position="234"/>
    </location>
</feature>
<feature type="domain" description="DUF1206" evidence="2">
    <location>
        <begin position="118"/>
        <end position="183"/>
    </location>
</feature>
<sequence length="285" mass="31089">MADFSSIATRVTSSQSSSSSQDIKPWIRGFARVGYIARGSVYLMIGALALMAAFGAGGSMSDSSGAFSAVAQAPFGEVLLWIVGVGIIGIVMWSFIEAFKDPGHSDSLWKSAFRRLTHFISGIIYSALSYNAFMIAMHAKSGSGSGSKQSMSAKLLSQPFGQWIVGIVGAIIIGYALYEMYSAHKETYTKYFKRHEMSDKEWQLGKKAGKLGLYSRGFVFLFIGYFFIQTAITADPDKTKGLDGALSKIAQQPYGQWILAVVAVGLFLYGVYQILKGKNRHLSMY</sequence>
<accession>A0ABU9K4K9</accession>
<gene>
    <name evidence="3" type="ORF">AAEO50_01835</name>
</gene>
<evidence type="ECO:0000256" key="1">
    <source>
        <dbReference type="SAM" id="Phobius"/>
    </source>
</evidence>
<feature type="transmembrane region" description="Helical" evidence="1">
    <location>
        <begin position="116"/>
        <end position="139"/>
    </location>
</feature>
<feature type="transmembrane region" description="Helical" evidence="1">
    <location>
        <begin position="254"/>
        <end position="275"/>
    </location>
</feature>
<dbReference type="EMBL" id="JBBYAF010000002">
    <property type="protein sequence ID" value="MEL3971005.1"/>
    <property type="molecule type" value="Genomic_DNA"/>
</dbReference>
<feature type="transmembrane region" description="Helical" evidence="1">
    <location>
        <begin position="35"/>
        <end position="58"/>
    </location>
</feature>
<proteinExistence type="predicted"/>
<keyword evidence="1" id="KW-0812">Transmembrane</keyword>
<feature type="transmembrane region" description="Helical" evidence="1">
    <location>
        <begin position="78"/>
        <end position="96"/>
    </location>
</feature>
<dbReference type="InterPro" id="IPR009597">
    <property type="entry name" value="DUF1206"/>
</dbReference>
<evidence type="ECO:0000313" key="3">
    <source>
        <dbReference type="EMBL" id="MEL3971005.1"/>
    </source>
</evidence>
<keyword evidence="1" id="KW-1133">Transmembrane helix</keyword>
<feature type="domain" description="DUF1206" evidence="2">
    <location>
        <begin position="211"/>
        <end position="278"/>
    </location>
</feature>
<keyword evidence="1" id="KW-0472">Membrane</keyword>
<organism evidence="3 4">
    <name type="scientific">Rossellomorea oryzaecorticis</name>
    <dbReference type="NCBI Taxonomy" id="1396505"/>
    <lineage>
        <taxon>Bacteria</taxon>
        <taxon>Bacillati</taxon>
        <taxon>Bacillota</taxon>
        <taxon>Bacilli</taxon>
        <taxon>Bacillales</taxon>
        <taxon>Bacillaceae</taxon>
        <taxon>Rossellomorea</taxon>
    </lineage>
</organism>
<evidence type="ECO:0000313" key="4">
    <source>
        <dbReference type="Proteomes" id="UP001389717"/>
    </source>
</evidence>
<feature type="transmembrane region" description="Helical" evidence="1">
    <location>
        <begin position="159"/>
        <end position="178"/>
    </location>
</feature>